<evidence type="ECO:0000313" key="2">
    <source>
        <dbReference type="EMBL" id="QPM90043.1"/>
    </source>
</evidence>
<dbReference type="PANTHER" id="PTHR33303:SF2">
    <property type="entry name" value="COA-BINDING DOMAIN-CONTAINING PROTEIN"/>
    <property type="match status" value="1"/>
</dbReference>
<proteinExistence type="predicted"/>
<dbReference type="InterPro" id="IPR036291">
    <property type="entry name" value="NAD(P)-bd_dom_sf"/>
</dbReference>
<dbReference type="Pfam" id="PF13380">
    <property type="entry name" value="CoA_binding_2"/>
    <property type="match status" value="1"/>
</dbReference>
<name>A0A418SCJ5_9RHOB</name>
<dbReference type="SMART" id="SM00881">
    <property type="entry name" value="CoA_binding"/>
    <property type="match status" value="1"/>
</dbReference>
<protein>
    <recommendedName>
        <fullName evidence="1">CoA-binding domain-containing protein</fullName>
    </recommendedName>
</protein>
<evidence type="ECO:0000313" key="3">
    <source>
        <dbReference type="Proteomes" id="UP000283786"/>
    </source>
</evidence>
<dbReference type="InterPro" id="IPR003781">
    <property type="entry name" value="CoA-bd"/>
</dbReference>
<dbReference type="SUPFAM" id="SSF51735">
    <property type="entry name" value="NAD(P)-binding Rossmann-fold domains"/>
    <property type="match status" value="1"/>
</dbReference>
<dbReference type="PANTHER" id="PTHR33303">
    <property type="entry name" value="CYTOPLASMIC PROTEIN-RELATED"/>
    <property type="match status" value="1"/>
</dbReference>
<dbReference type="OrthoDB" id="9804695at2"/>
<dbReference type="Proteomes" id="UP000283786">
    <property type="component" value="Chromosome"/>
</dbReference>
<evidence type="ECO:0000259" key="1">
    <source>
        <dbReference type="SMART" id="SM00881"/>
    </source>
</evidence>
<dbReference type="KEGG" id="palw:PSAL_012750"/>
<dbReference type="Gene3D" id="3.40.50.720">
    <property type="entry name" value="NAD(P)-binding Rossmann-like Domain"/>
    <property type="match status" value="1"/>
</dbReference>
<dbReference type="EMBL" id="CP060436">
    <property type="protein sequence ID" value="QPM90043.1"/>
    <property type="molecule type" value="Genomic_DNA"/>
</dbReference>
<organism evidence="2 3">
    <name type="scientific">Pseudooceanicola algae</name>
    <dbReference type="NCBI Taxonomy" id="1537215"/>
    <lineage>
        <taxon>Bacteria</taxon>
        <taxon>Pseudomonadati</taxon>
        <taxon>Pseudomonadota</taxon>
        <taxon>Alphaproteobacteria</taxon>
        <taxon>Rhodobacterales</taxon>
        <taxon>Paracoccaceae</taxon>
        <taxon>Pseudooceanicola</taxon>
    </lineage>
</organism>
<keyword evidence="3" id="KW-1185">Reference proteome</keyword>
<dbReference type="RefSeq" id="WP_119840672.1">
    <property type="nucleotide sequence ID" value="NZ_CP060436.1"/>
</dbReference>
<sequence>MEYSDSYLKSILQRSRVIVMVGASPRRDRPSHGVMGFLQSAGYRVLPVNPGQAGQKILGEKVYASLEEVAADHGPEVDMIDIFRRPEAVPDLVAEALERFPKLSAIWMQLGVVSPEGAALAHLRDVGVVMDRCPKIEYPRLLGAA</sequence>
<gene>
    <name evidence="2" type="primary">yccU</name>
    <name evidence="2" type="ORF">PSAL_012750</name>
</gene>
<feature type="domain" description="CoA-binding" evidence="1">
    <location>
        <begin position="12"/>
        <end position="112"/>
    </location>
</feature>
<dbReference type="AlphaFoldDB" id="A0A418SCJ5"/>
<accession>A0A418SCJ5</accession>
<reference evidence="2 3" key="1">
    <citation type="submission" date="2020-08" db="EMBL/GenBank/DDBJ databases">
        <title>Genome sequence of Rhodobacteraceae bacterium Lw-13e.</title>
        <authorList>
            <person name="Poehlein A."/>
            <person name="Wolter L."/>
            <person name="Daniel R."/>
            <person name="Brinkhoff T."/>
        </authorList>
    </citation>
    <scope>NUCLEOTIDE SEQUENCE [LARGE SCALE GENOMIC DNA]</scope>
    <source>
        <strain evidence="2 3">Lw-13e</strain>
    </source>
</reference>